<reference evidence="2 3" key="1">
    <citation type="submission" date="2016-02" db="EMBL/GenBank/DDBJ databases">
        <title>Band-tailed pigeon sequencing and assembly.</title>
        <authorList>
            <person name="Soares A.E."/>
            <person name="Novak B.J."/>
            <person name="Rice E.S."/>
            <person name="O'Connell B."/>
            <person name="Chang D."/>
            <person name="Weber S."/>
            <person name="Shapiro B."/>
        </authorList>
    </citation>
    <scope>NUCLEOTIDE SEQUENCE [LARGE SCALE GENOMIC DNA]</scope>
    <source>
        <strain evidence="2">BTP2013</strain>
        <tissue evidence="2">Blood</tissue>
    </source>
</reference>
<name>A0A1V4KFN5_PATFA</name>
<gene>
    <name evidence="2" type="ORF">AV530_013176</name>
</gene>
<dbReference type="Proteomes" id="UP000190648">
    <property type="component" value="Unassembled WGS sequence"/>
</dbReference>
<feature type="region of interest" description="Disordered" evidence="1">
    <location>
        <begin position="1"/>
        <end position="73"/>
    </location>
</feature>
<comment type="caution">
    <text evidence="2">The sequence shown here is derived from an EMBL/GenBank/DDBJ whole genome shotgun (WGS) entry which is preliminary data.</text>
</comment>
<protein>
    <submittedName>
        <fullName evidence="2">Uncharacterized protein</fullName>
    </submittedName>
</protein>
<feature type="compositionally biased region" description="Basic residues" evidence="1">
    <location>
        <begin position="57"/>
        <end position="73"/>
    </location>
</feature>
<feature type="compositionally biased region" description="Basic and acidic residues" evidence="1">
    <location>
        <begin position="1"/>
        <end position="11"/>
    </location>
</feature>
<keyword evidence="3" id="KW-1185">Reference proteome</keyword>
<feature type="compositionally biased region" description="Basic residues" evidence="1">
    <location>
        <begin position="16"/>
        <end position="25"/>
    </location>
</feature>
<dbReference type="EMBL" id="LSYS01003361">
    <property type="protein sequence ID" value="OPJ83280.1"/>
    <property type="molecule type" value="Genomic_DNA"/>
</dbReference>
<evidence type="ECO:0000313" key="3">
    <source>
        <dbReference type="Proteomes" id="UP000190648"/>
    </source>
</evidence>
<accession>A0A1V4KFN5</accession>
<organism evidence="2 3">
    <name type="scientific">Patagioenas fasciata monilis</name>
    <dbReference type="NCBI Taxonomy" id="372326"/>
    <lineage>
        <taxon>Eukaryota</taxon>
        <taxon>Metazoa</taxon>
        <taxon>Chordata</taxon>
        <taxon>Craniata</taxon>
        <taxon>Vertebrata</taxon>
        <taxon>Euteleostomi</taxon>
        <taxon>Archelosauria</taxon>
        <taxon>Archosauria</taxon>
        <taxon>Dinosauria</taxon>
        <taxon>Saurischia</taxon>
        <taxon>Theropoda</taxon>
        <taxon>Coelurosauria</taxon>
        <taxon>Aves</taxon>
        <taxon>Neognathae</taxon>
        <taxon>Neoaves</taxon>
        <taxon>Columbimorphae</taxon>
        <taxon>Columbiformes</taxon>
        <taxon>Columbidae</taxon>
        <taxon>Patagioenas</taxon>
    </lineage>
</organism>
<proteinExistence type="predicted"/>
<evidence type="ECO:0000256" key="1">
    <source>
        <dbReference type="SAM" id="MobiDB-lite"/>
    </source>
</evidence>
<evidence type="ECO:0000313" key="2">
    <source>
        <dbReference type="EMBL" id="OPJ83280.1"/>
    </source>
</evidence>
<sequence>MGPRTRLEESLLLRLGRGRKGRDRKGRSPEGRGLHSITHFGDVSALLDPTNEEAPPPKRKRKKPKKGRGFRRR</sequence>
<dbReference type="AlphaFoldDB" id="A0A1V4KFN5"/>